<organism evidence="14 15">
    <name type="scientific">OM182 bacterium MED-G28</name>
    <dbReference type="NCBI Taxonomy" id="1986256"/>
    <lineage>
        <taxon>Bacteria</taxon>
        <taxon>Pseudomonadati</taxon>
        <taxon>Pseudomonadota</taxon>
        <taxon>Gammaproteobacteria</taxon>
        <taxon>OMG group</taxon>
        <taxon>OM182 clade</taxon>
    </lineage>
</organism>
<evidence type="ECO:0000313" key="14">
    <source>
        <dbReference type="EMBL" id="PDH33230.1"/>
    </source>
</evidence>
<dbReference type="Gene3D" id="2.40.10.240">
    <property type="entry name" value="QueA-like"/>
    <property type="match status" value="1"/>
</dbReference>
<reference evidence="14 15" key="1">
    <citation type="submission" date="2017-08" db="EMBL/GenBank/DDBJ databases">
        <title>Fine stratification of microbial communities through a metagenomic profile of the photic zone.</title>
        <authorList>
            <person name="Haro-Moreno J.M."/>
            <person name="Lopez-Perez M."/>
            <person name="De La Torre J."/>
            <person name="Picazo A."/>
            <person name="Camacho A."/>
            <person name="Rodriguez-Valera F."/>
        </authorList>
    </citation>
    <scope>NUCLEOTIDE SEQUENCE [LARGE SCALE GENOMIC DNA]</scope>
    <source>
        <strain evidence="14">MED-G28</strain>
    </source>
</reference>
<dbReference type="InterPro" id="IPR042119">
    <property type="entry name" value="QueA_dom2"/>
</dbReference>
<dbReference type="HAMAP" id="MF_00113">
    <property type="entry name" value="QueA"/>
    <property type="match status" value="1"/>
</dbReference>
<dbReference type="SUPFAM" id="SSF111337">
    <property type="entry name" value="QueA-like"/>
    <property type="match status" value="1"/>
</dbReference>
<evidence type="ECO:0000256" key="4">
    <source>
        <dbReference type="ARBA" id="ARBA00022490"/>
    </source>
</evidence>
<dbReference type="Proteomes" id="UP000219329">
    <property type="component" value="Unassembled WGS sequence"/>
</dbReference>
<evidence type="ECO:0000256" key="3">
    <source>
        <dbReference type="ARBA" id="ARBA00011245"/>
    </source>
</evidence>
<evidence type="ECO:0000256" key="12">
    <source>
        <dbReference type="ARBA" id="ARBA00076160"/>
    </source>
</evidence>
<dbReference type="Pfam" id="PF02547">
    <property type="entry name" value="Queuosine_synth"/>
    <property type="match status" value="1"/>
</dbReference>
<dbReference type="GO" id="GO:0008616">
    <property type="term" value="P:tRNA queuosine(34) biosynthetic process"/>
    <property type="evidence" value="ECO:0007669"/>
    <property type="project" value="UniProtKB-UniRule"/>
</dbReference>
<evidence type="ECO:0000256" key="5">
    <source>
        <dbReference type="ARBA" id="ARBA00022679"/>
    </source>
</evidence>
<dbReference type="InterPro" id="IPR042118">
    <property type="entry name" value="QueA_dom1"/>
</dbReference>
<dbReference type="PANTHER" id="PTHR30307">
    <property type="entry name" value="S-ADENOSYLMETHIONINE:TRNA RIBOSYLTRANSFERASE-ISOMERASE"/>
    <property type="match status" value="1"/>
</dbReference>
<evidence type="ECO:0000256" key="1">
    <source>
        <dbReference type="ARBA" id="ARBA00004496"/>
    </source>
</evidence>
<evidence type="ECO:0000256" key="7">
    <source>
        <dbReference type="ARBA" id="ARBA00022785"/>
    </source>
</evidence>
<comment type="subunit">
    <text evidence="3 13">Monomer.</text>
</comment>
<evidence type="ECO:0000256" key="11">
    <source>
        <dbReference type="ARBA" id="ARBA00069325"/>
    </source>
</evidence>
<evidence type="ECO:0000256" key="2">
    <source>
        <dbReference type="ARBA" id="ARBA00004691"/>
    </source>
</evidence>
<dbReference type="Gene3D" id="3.40.1780.10">
    <property type="entry name" value="QueA-like"/>
    <property type="match status" value="1"/>
</dbReference>
<dbReference type="GO" id="GO:0051075">
    <property type="term" value="F:S-adenosylmethionine:tRNA ribosyltransferase-isomerase activity"/>
    <property type="evidence" value="ECO:0007669"/>
    <property type="project" value="UniProtKB-EC"/>
</dbReference>
<keyword evidence="5 13" id="KW-0808">Transferase</keyword>
<keyword evidence="6 13" id="KW-0949">S-adenosyl-L-methionine</keyword>
<name>A0A2A5W9T1_9GAMM</name>
<dbReference type="GO" id="GO:0005737">
    <property type="term" value="C:cytoplasm"/>
    <property type="evidence" value="ECO:0007669"/>
    <property type="project" value="UniProtKB-SubCell"/>
</dbReference>
<comment type="pathway">
    <text evidence="2 13">tRNA modification; tRNA-queuosine biosynthesis.</text>
</comment>
<proteinExistence type="inferred from homology"/>
<evidence type="ECO:0000256" key="13">
    <source>
        <dbReference type="HAMAP-Rule" id="MF_00113"/>
    </source>
</evidence>
<dbReference type="InterPro" id="IPR003699">
    <property type="entry name" value="QueA"/>
</dbReference>
<dbReference type="FunFam" id="3.40.1780.10:FF:000001">
    <property type="entry name" value="S-adenosylmethionine:tRNA ribosyltransferase-isomerase"/>
    <property type="match status" value="1"/>
</dbReference>
<dbReference type="NCBIfam" id="TIGR00113">
    <property type="entry name" value="queA"/>
    <property type="match status" value="1"/>
</dbReference>
<dbReference type="AlphaFoldDB" id="A0A2A5W9T1"/>
<evidence type="ECO:0000256" key="10">
    <source>
        <dbReference type="ARBA" id="ARBA00066503"/>
    </source>
</evidence>
<keyword evidence="4 13" id="KW-0963">Cytoplasm</keyword>
<evidence type="ECO:0000256" key="9">
    <source>
        <dbReference type="ARBA" id="ARBA00061210"/>
    </source>
</evidence>
<keyword evidence="7 13" id="KW-0671">Queuosine biosynthesis</keyword>
<evidence type="ECO:0000256" key="6">
    <source>
        <dbReference type="ARBA" id="ARBA00022691"/>
    </source>
</evidence>
<dbReference type="UniPathway" id="UPA00392"/>
<dbReference type="InterPro" id="IPR036100">
    <property type="entry name" value="QueA_sf"/>
</dbReference>
<evidence type="ECO:0000256" key="8">
    <source>
        <dbReference type="ARBA" id="ARBA00052751"/>
    </source>
</evidence>
<comment type="caution">
    <text evidence="14">The sequence shown here is derived from an EMBL/GenBank/DDBJ whole genome shotgun (WGS) entry which is preliminary data.</text>
</comment>
<evidence type="ECO:0000313" key="15">
    <source>
        <dbReference type="Proteomes" id="UP000219329"/>
    </source>
</evidence>
<comment type="catalytic activity">
    <reaction evidence="8 13">
        <text>7-aminomethyl-7-carbaguanosine(34) in tRNA + S-adenosyl-L-methionine = epoxyqueuosine(34) in tRNA + adenine + L-methionine + 2 H(+)</text>
        <dbReference type="Rhea" id="RHEA:32155"/>
        <dbReference type="Rhea" id="RHEA-COMP:10342"/>
        <dbReference type="Rhea" id="RHEA-COMP:18582"/>
        <dbReference type="ChEBI" id="CHEBI:15378"/>
        <dbReference type="ChEBI" id="CHEBI:16708"/>
        <dbReference type="ChEBI" id="CHEBI:57844"/>
        <dbReference type="ChEBI" id="CHEBI:59789"/>
        <dbReference type="ChEBI" id="CHEBI:82833"/>
        <dbReference type="ChEBI" id="CHEBI:194443"/>
        <dbReference type="EC" id="2.4.99.17"/>
    </reaction>
</comment>
<accession>A0A2A5W9T1</accession>
<comment type="similarity">
    <text evidence="9 13">Belongs to the QueA family.</text>
</comment>
<dbReference type="EC" id="2.4.99.17" evidence="10 13"/>
<dbReference type="PANTHER" id="PTHR30307:SF0">
    <property type="entry name" value="S-ADENOSYLMETHIONINE:TRNA RIBOSYLTRANSFERASE-ISOMERASE"/>
    <property type="match status" value="1"/>
</dbReference>
<gene>
    <name evidence="13" type="primary">queA</name>
    <name evidence="14" type="ORF">CNF02_09785</name>
</gene>
<protein>
    <recommendedName>
        <fullName evidence="11 13">S-adenosylmethionine:tRNA ribosyltransferase-isomerase</fullName>
        <ecNumber evidence="10 13">2.4.99.17</ecNumber>
    </recommendedName>
    <alternativeName>
        <fullName evidence="12 13">Queuosine biosynthesis protein QueA</fullName>
    </alternativeName>
</protein>
<dbReference type="EMBL" id="NTJZ01000010">
    <property type="protein sequence ID" value="PDH33230.1"/>
    <property type="molecule type" value="Genomic_DNA"/>
</dbReference>
<comment type="subcellular location">
    <subcellularLocation>
        <location evidence="1 13">Cytoplasm</location>
    </subcellularLocation>
</comment>
<dbReference type="NCBIfam" id="NF001140">
    <property type="entry name" value="PRK00147.1"/>
    <property type="match status" value="1"/>
</dbReference>
<comment type="function">
    <text evidence="13">Transfers and isomerizes the ribose moiety from AdoMet to the 7-aminomethyl group of 7-deazaguanine (preQ1-tRNA) to give epoxyqueuosine (oQ-tRNA).</text>
</comment>
<keyword evidence="14" id="KW-0413">Isomerase</keyword>
<sequence length="347" mass="39261">MKVSEFSYELPEELIAHYPADARTSSRLLCLNSVSGEMAHKYFTDLLNYLRPNDLLVFNNTKVIPARFFGEKETGGKIEILVERIMLDNCLLAQIKASKSPKIGSKLFFYAKNTDQPEDSLVATVLDLEEGFFKIQFGSEISLSQSLFPHGYMPLPPYIRRQEEALDLKRYQTIYATKEGAVAAPTAGLHFDRSLISNLLGNGINTAFLTLHVGAGTFQPVRVKNLEEHRMHREFIELDASVCNKVEQCREKEGRVIAVGTTSVRCLESAAEDGKLKATQKETAIFIYPGYKFQIVDAMITNFHLPESTLLMLVSAFSSKKVILDAYQEAIRKRYRFFSYGDAMFIY</sequence>